<feature type="transmembrane region" description="Helical" evidence="6">
    <location>
        <begin position="73"/>
        <end position="95"/>
    </location>
</feature>
<name>A0A7Y9IRB2_9BURK</name>
<evidence type="ECO:0000256" key="4">
    <source>
        <dbReference type="ARBA" id="ARBA00022989"/>
    </source>
</evidence>
<dbReference type="PANTHER" id="PTHR30086">
    <property type="entry name" value="ARGININE EXPORTER PROTEIN ARGO"/>
    <property type="match status" value="1"/>
</dbReference>
<keyword evidence="3 6" id="KW-0812">Transmembrane</keyword>
<dbReference type="GO" id="GO:0015171">
    <property type="term" value="F:amino acid transmembrane transporter activity"/>
    <property type="evidence" value="ECO:0007669"/>
    <property type="project" value="TreeGrafter"/>
</dbReference>
<evidence type="ECO:0000256" key="1">
    <source>
        <dbReference type="ARBA" id="ARBA00004651"/>
    </source>
</evidence>
<evidence type="ECO:0000313" key="7">
    <source>
        <dbReference type="EMBL" id="NYE80884.1"/>
    </source>
</evidence>
<evidence type="ECO:0000256" key="3">
    <source>
        <dbReference type="ARBA" id="ARBA00022692"/>
    </source>
</evidence>
<accession>A0A7Y9IRB2</accession>
<dbReference type="Proteomes" id="UP000542125">
    <property type="component" value="Unassembled WGS sequence"/>
</dbReference>
<proteinExistence type="predicted"/>
<dbReference type="InterPro" id="IPR001123">
    <property type="entry name" value="LeuE-type"/>
</dbReference>
<dbReference type="AlphaFoldDB" id="A0A7Y9IRB2"/>
<dbReference type="PIRSF" id="PIRSF006324">
    <property type="entry name" value="LeuE"/>
    <property type="match status" value="1"/>
</dbReference>
<evidence type="ECO:0000256" key="2">
    <source>
        <dbReference type="ARBA" id="ARBA00022475"/>
    </source>
</evidence>
<keyword evidence="4 6" id="KW-1133">Transmembrane helix</keyword>
<evidence type="ECO:0000313" key="8">
    <source>
        <dbReference type="Proteomes" id="UP000542125"/>
    </source>
</evidence>
<gene>
    <name evidence="7" type="ORF">FHW18_000155</name>
</gene>
<evidence type="ECO:0000256" key="6">
    <source>
        <dbReference type="SAM" id="Phobius"/>
    </source>
</evidence>
<dbReference type="EMBL" id="JACBYR010000001">
    <property type="protein sequence ID" value="NYE80884.1"/>
    <property type="molecule type" value="Genomic_DNA"/>
</dbReference>
<feature type="transmembrane region" description="Helical" evidence="6">
    <location>
        <begin position="159"/>
        <end position="180"/>
    </location>
</feature>
<organism evidence="7 8">
    <name type="scientific">Pigmentiphaga litoralis</name>
    <dbReference type="NCBI Taxonomy" id="516702"/>
    <lineage>
        <taxon>Bacteria</taxon>
        <taxon>Pseudomonadati</taxon>
        <taxon>Pseudomonadota</taxon>
        <taxon>Betaproteobacteria</taxon>
        <taxon>Burkholderiales</taxon>
        <taxon>Alcaligenaceae</taxon>
        <taxon>Pigmentiphaga</taxon>
    </lineage>
</organism>
<feature type="transmembrane region" description="Helical" evidence="6">
    <location>
        <begin position="192"/>
        <end position="211"/>
    </location>
</feature>
<comment type="subcellular location">
    <subcellularLocation>
        <location evidence="1">Cell membrane</location>
        <topology evidence="1">Multi-pass membrane protein</topology>
    </subcellularLocation>
</comment>
<comment type="caution">
    <text evidence="7">The sequence shown here is derived from an EMBL/GenBank/DDBJ whole genome shotgun (WGS) entry which is preliminary data.</text>
</comment>
<dbReference type="GO" id="GO:0005886">
    <property type="term" value="C:plasma membrane"/>
    <property type="evidence" value="ECO:0007669"/>
    <property type="project" value="UniProtKB-SubCell"/>
</dbReference>
<sequence>MSLAELLSFASVAALLVMSPGPNSVLVTKTVPASGRIAGFANIAGFVAAFYLHGALSILGISLILAQSAHAFFIVKMAGACYLCWIGVKALIGAWRGDAMTPSADPAAKPRRLPRAFAEGFLTNVLNPKVSMFYLAVFPQFVPHGADGHMAVGSTLTLVSIHALLNAIWCGLLVLLLGRVANAARQPGFQRWLKGITGVVFLGFGAKLATLRAT</sequence>
<dbReference type="RefSeq" id="WP_179582391.1">
    <property type="nucleotide sequence ID" value="NZ_JACBYR010000001.1"/>
</dbReference>
<dbReference type="Pfam" id="PF01810">
    <property type="entry name" value="LysE"/>
    <property type="match status" value="1"/>
</dbReference>
<evidence type="ECO:0000256" key="5">
    <source>
        <dbReference type="ARBA" id="ARBA00023136"/>
    </source>
</evidence>
<keyword evidence="5 6" id="KW-0472">Membrane</keyword>
<keyword evidence="8" id="KW-1185">Reference proteome</keyword>
<dbReference type="PANTHER" id="PTHR30086:SF20">
    <property type="entry name" value="ARGININE EXPORTER PROTEIN ARGO-RELATED"/>
    <property type="match status" value="1"/>
</dbReference>
<keyword evidence="2" id="KW-1003">Cell membrane</keyword>
<feature type="transmembrane region" description="Helical" evidence="6">
    <location>
        <begin position="43"/>
        <end position="66"/>
    </location>
</feature>
<protein>
    <submittedName>
        <fullName evidence="7">Threonine/homoserine/homoserine lactone efflux protein</fullName>
    </submittedName>
</protein>
<reference evidence="7 8" key="1">
    <citation type="submission" date="2020-07" db="EMBL/GenBank/DDBJ databases">
        <title>Genomic Encyclopedia of Type Strains, Phase IV (KMG-V): Genome sequencing to study the core and pangenomes of soil and plant-associated prokaryotes.</title>
        <authorList>
            <person name="Whitman W."/>
        </authorList>
    </citation>
    <scope>NUCLEOTIDE SEQUENCE [LARGE SCALE GENOMIC DNA]</scope>
    <source>
        <strain evidence="7 8">SAS40</strain>
    </source>
</reference>